<evidence type="ECO:0000313" key="2">
    <source>
        <dbReference type="EMBL" id="VDN39977.1"/>
    </source>
</evidence>
<dbReference type="Proteomes" id="UP000281553">
    <property type="component" value="Unassembled WGS sequence"/>
</dbReference>
<dbReference type="InterPro" id="IPR013783">
    <property type="entry name" value="Ig-like_fold"/>
</dbReference>
<dbReference type="SUPFAM" id="SSF56112">
    <property type="entry name" value="Protein kinase-like (PK-like)"/>
    <property type="match status" value="1"/>
</dbReference>
<dbReference type="GO" id="GO:0005524">
    <property type="term" value="F:ATP binding"/>
    <property type="evidence" value="ECO:0007669"/>
    <property type="project" value="InterPro"/>
</dbReference>
<sequence>MADKKWTGDEEQFDLTRDASLRVDQCIFQDAGLYTMVAENPAGRAQISCIVRVEDNPIPKDITPRWTSIDRHYFVLRQLATGSFSRSHLLIDKQTNREYVGKIYELDDLITRVLGAREVECLGRMHHSNIVELVDAVVRDNNLILITER</sequence>
<dbReference type="InterPro" id="IPR000719">
    <property type="entry name" value="Prot_kinase_dom"/>
</dbReference>
<protein>
    <recommendedName>
        <fullName evidence="1">Protein kinase domain-containing protein</fullName>
    </recommendedName>
</protein>
<dbReference type="Gene3D" id="2.60.40.10">
    <property type="entry name" value="Immunoglobulins"/>
    <property type="match status" value="1"/>
</dbReference>
<feature type="domain" description="Protein kinase" evidence="1">
    <location>
        <begin position="73"/>
        <end position="149"/>
    </location>
</feature>
<dbReference type="EMBL" id="UYRU01097269">
    <property type="protein sequence ID" value="VDN39977.1"/>
    <property type="molecule type" value="Genomic_DNA"/>
</dbReference>
<organism evidence="2 3">
    <name type="scientific">Dibothriocephalus latus</name>
    <name type="common">Fish tapeworm</name>
    <name type="synonym">Diphyllobothrium latum</name>
    <dbReference type="NCBI Taxonomy" id="60516"/>
    <lineage>
        <taxon>Eukaryota</taxon>
        <taxon>Metazoa</taxon>
        <taxon>Spiralia</taxon>
        <taxon>Lophotrochozoa</taxon>
        <taxon>Platyhelminthes</taxon>
        <taxon>Cestoda</taxon>
        <taxon>Eucestoda</taxon>
        <taxon>Diphyllobothriidea</taxon>
        <taxon>Diphyllobothriidae</taxon>
        <taxon>Dibothriocephalus</taxon>
    </lineage>
</organism>
<accession>A0A3P7P3D2</accession>
<name>A0A3P7P3D2_DIBLA</name>
<proteinExistence type="predicted"/>
<dbReference type="SUPFAM" id="SSF48726">
    <property type="entry name" value="Immunoglobulin"/>
    <property type="match status" value="1"/>
</dbReference>
<reference evidence="2 3" key="1">
    <citation type="submission" date="2018-11" db="EMBL/GenBank/DDBJ databases">
        <authorList>
            <consortium name="Pathogen Informatics"/>
        </authorList>
    </citation>
    <scope>NUCLEOTIDE SEQUENCE [LARGE SCALE GENOMIC DNA]</scope>
</reference>
<dbReference type="OrthoDB" id="190835at2759"/>
<keyword evidence="3" id="KW-1185">Reference proteome</keyword>
<dbReference type="AlphaFoldDB" id="A0A3P7P3D2"/>
<dbReference type="Gene3D" id="3.30.200.20">
    <property type="entry name" value="Phosphorylase Kinase, domain 1"/>
    <property type="match status" value="1"/>
</dbReference>
<dbReference type="PROSITE" id="PS50011">
    <property type="entry name" value="PROTEIN_KINASE_DOM"/>
    <property type="match status" value="1"/>
</dbReference>
<evidence type="ECO:0000313" key="3">
    <source>
        <dbReference type="Proteomes" id="UP000281553"/>
    </source>
</evidence>
<evidence type="ECO:0000259" key="1">
    <source>
        <dbReference type="PROSITE" id="PS50011"/>
    </source>
</evidence>
<dbReference type="InterPro" id="IPR011009">
    <property type="entry name" value="Kinase-like_dom_sf"/>
</dbReference>
<gene>
    <name evidence="2" type="ORF">DILT_LOCUS18090</name>
</gene>
<dbReference type="GO" id="GO:0004672">
    <property type="term" value="F:protein kinase activity"/>
    <property type="evidence" value="ECO:0007669"/>
    <property type="project" value="InterPro"/>
</dbReference>
<dbReference type="InterPro" id="IPR036179">
    <property type="entry name" value="Ig-like_dom_sf"/>
</dbReference>